<feature type="compositionally biased region" description="Basic residues" evidence="1">
    <location>
        <begin position="67"/>
        <end position="91"/>
    </location>
</feature>
<protein>
    <submittedName>
        <fullName evidence="2">Sodium/calcium exchanger membrane region</fullName>
    </submittedName>
</protein>
<feature type="non-terminal residue" evidence="2">
    <location>
        <position position="340"/>
    </location>
</feature>
<feature type="non-terminal residue" evidence="2">
    <location>
        <position position="1"/>
    </location>
</feature>
<dbReference type="EMBL" id="CADCVH010000118">
    <property type="protein sequence ID" value="CAA9478832.1"/>
    <property type="molecule type" value="Genomic_DNA"/>
</dbReference>
<evidence type="ECO:0000313" key="2">
    <source>
        <dbReference type="EMBL" id="CAA9478832.1"/>
    </source>
</evidence>
<dbReference type="AlphaFoldDB" id="A0A6J4RQ19"/>
<proteinExistence type="predicted"/>
<organism evidence="2">
    <name type="scientific">uncultured Rubrobacteraceae bacterium</name>
    <dbReference type="NCBI Taxonomy" id="349277"/>
    <lineage>
        <taxon>Bacteria</taxon>
        <taxon>Bacillati</taxon>
        <taxon>Actinomycetota</taxon>
        <taxon>Rubrobacteria</taxon>
        <taxon>Rubrobacterales</taxon>
        <taxon>Rubrobacteraceae</taxon>
        <taxon>environmental samples</taxon>
    </lineage>
</organism>
<gene>
    <name evidence="2" type="ORF">AVDCRST_MAG02-4697</name>
</gene>
<feature type="compositionally biased region" description="Low complexity" evidence="1">
    <location>
        <begin position="229"/>
        <end position="238"/>
    </location>
</feature>
<feature type="compositionally biased region" description="Basic residues" evidence="1">
    <location>
        <begin position="209"/>
        <end position="227"/>
    </location>
</feature>
<feature type="region of interest" description="Disordered" evidence="1">
    <location>
        <begin position="1"/>
        <end position="241"/>
    </location>
</feature>
<sequence length="340" mass="37911">VDNRVDALPGRHTRRGGPVYQRGRDPGRPLGPGSRGRGEHPRRRRYRAAGDHDPHSRHTWGRDRGLGRGRSRRDRHRRDPRRAFLARHARPLYRGAGDHRFQRAQGLGERDRGQPPGHHPRHGVLPGLLLAGRGGRPDKPPPGAKDRPGRVPARRLRALRDPDHKDGKRRHGGGAAGQPHPMAFPLGGADVGRHRPGRRDGRGDGLRRPLLRRRGGPHLHGHRHPGRPHSPGAGPARHGAAREVQLRHLAEGKQGHFGPRQHHRCHGLPEHHPGLRGYPVHPLEPRFPEHAVCRVRPDLRRGVYRVPASQRPAARFLPARRGIPLLRVPGGRCGGGRRLV</sequence>
<feature type="compositionally biased region" description="Basic and acidic residues" evidence="1">
    <location>
        <begin position="198"/>
        <end position="207"/>
    </location>
</feature>
<reference evidence="2" key="1">
    <citation type="submission" date="2020-02" db="EMBL/GenBank/DDBJ databases">
        <authorList>
            <person name="Meier V. D."/>
        </authorList>
    </citation>
    <scope>NUCLEOTIDE SEQUENCE</scope>
    <source>
        <strain evidence="2">AVDCRST_MAG02</strain>
    </source>
</reference>
<name>A0A6J4RQ19_9ACTN</name>
<evidence type="ECO:0000256" key="1">
    <source>
        <dbReference type="SAM" id="MobiDB-lite"/>
    </source>
</evidence>
<accession>A0A6J4RQ19</accession>
<feature type="compositionally biased region" description="Basic and acidic residues" evidence="1">
    <location>
        <begin position="48"/>
        <end position="66"/>
    </location>
</feature>
<feature type="compositionally biased region" description="Basic and acidic residues" evidence="1">
    <location>
        <begin position="135"/>
        <end position="149"/>
    </location>
</feature>